<evidence type="ECO:0000256" key="1">
    <source>
        <dbReference type="ARBA" id="ARBA00004141"/>
    </source>
</evidence>
<reference evidence="6 7" key="1">
    <citation type="submission" date="2016-10" db="EMBL/GenBank/DDBJ databases">
        <authorList>
            <person name="Varghese N."/>
            <person name="Submissions S."/>
        </authorList>
    </citation>
    <scope>NUCLEOTIDE SEQUENCE [LARGE SCALE GENOMIC DNA]</scope>
    <source>
        <strain evidence="6 7">DSM 9169</strain>
    </source>
</reference>
<evidence type="ECO:0000313" key="7">
    <source>
        <dbReference type="Proteomes" id="UP000198976"/>
    </source>
</evidence>
<keyword evidence="7" id="KW-1185">Reference proteome</keyword>
<keyword evidence="4" id="KW-0472">Membrane</keyword>
<evidence type="ECO:0000256" key="5">
    <source>
        <dbReference type="SAM" id="SignalP"/>
    </source>
</evidence>
<evidence type="ECO:0000256" key="4">
    <source>
        <dbReference type="ARBA" id="ARBA00023136"/>
    </source>
</evidence>
<keyword evidence="5" id="KW-0732">Signal</keyword>
<sequence>MNILRLVARPLLALPFIATGVSAIRNPDEHVERIEPARPLLDKTGLTLSDGQLKLATRALGGVTAVAGVSLALGKATRTSAAVLALTSIPLALVNNPVWTEGTPDQRAAWRNGLIKDFALFGGLVIASTDREGRPSATWKLRNWADHRSELRAARSQAWDDASEVYQA</sequence>
<evidence type="ECO:0000313" key="6">
    <source>
        <dbReference type="EMBL" id="SDT98027.1"/>
    </source>
</evidence>
<dbReference type="Proteomes" id="UP000198976">
    <property type="component" value="Chromosome I"/>
</dbReference>
<comment type="subcellular location">
    <subcellularLocation>
        <location evidence="1">Membrane</location>
        <topology evidence="1">Multi-pass membrane protein</topology>
    </subcellularLocation>
</comment>
<protein>
    <submittedName>
        <fullName evidence="6">Uncharacterized membrane protein YphA, DoxX/SURF4 family</fullName>
    </submittedName>
</protein>
<evidence type="ECO:0000256" key="3">
    <source>
        <dbReference type="ARBA" id="ARBA00022989"/>
    </source>
</evidence>
<evidence type="ECO:0000256" key="2">
    <source>
        <dbReference type="ARBA" id="ARBA00022692"/>
    </source>
</evidence>
<keyword evidence="3" id="KW-1133">Transmembrane helix</keyword>
<feature type="chain" id="PRO_5045660069" evidence="5">
    <location>
        <begin position="24"/>
        <end position="168"/>
    </location>
</feature>
<keyword evidence="2" id="KW-0812">Transmembrane</keyword>
<name>A0ABY0V8J2_9ACTO</name>
<organism evidence="6 7">
    <name type="scientific">Schaalia radingae</name>
    <dbReference type="NCBI Taxonomy" id="131110"/>
    <lineage>
        <taxon>Bacteria</taxon>
        <taxon>Bacillati</taxon>
        <taxon>Actinomycetota</taxon>
        <taxon>Actinomycetes</taxon>
        <taxon>Actinomycetales</taxon>
        <taxon>Actinomycetaceae</taxon>
        <taxon>Schaalia</taxon>
    </lineage>
</organism>
<dbReference type="Pfam" id="PF07681">
    <property type="entry name" value="DoxX"/>
    <property type="match status" value="1"/>
</dbReference>
<dbReference type="InterPro" id="IPR032808">
    <property type="entry name" value="DoxX"/>
</dbReference>
<dbReference type="RefSeq" id="WP_070726395.1">
    <property type="nucleotide sequence ID" value="NZ_LT629792.1"/>
</dbReference>
<proteinExistence type="predicted"/>
<accession>A0ABY0V8J2</accession>
<gene>
    <name evidence="6" type="ORF">SAMN04489714_1395</name>
</gene>
<dbReference type="EMBL" id="LT629792">
    <property type="protein sequence ID" value="SDT98027.1"/>
    <property type="molecule type" value="Genomic_DNA"/>
</dbReference>
<feature type="signal peptide" evidence="5">
    <location>
        <begin position="1"/>
        <end position="23"/>
    </location>
</feature>